<dbReference type="EMBL" id="LSOG01000018">
    <property type="protein sequence ID" value="OEH48328.1"/>
    <property type="molecule type" value="Genomic_DNA"/>
</dbReference>
<dbReference type="Proteomes" id="UP000095229">
    <property type="component" value="Unassembled WGS sequence"/>
</dbReference>
<accession>A0A1E5JW73</accession>
<evidence type="ECO:0000313" key="13">
    <source>
        <dbReference type="EMBL" id="OEH48328.1"/>
    </source>
</evidence>
<evidence type="ECO:0000256" key="6">
    <source>
        <dbReference type="ARBA" id="ARBA00022692"/>
    </source>
</evidence>
<dbReference type="InterPro" id="IPR002416">
    <property type="entry name" value="T2SS_protein-GspH"/>
</dbReference>
<evidence type="ECO:0000256" key="7">
    <source>
        <dbReference type="ARBA" id="ARBA00022989"/>
    </source>
</evidence>
<feature type="domain" description="General secretion pathway GspH" evidence="12">
    <location>
        <begin position="100"/>
        <end position="197"/>
    </location>
</feature>
<comment type="subcellular location">
    <subcellularLocation>
        <location evidence="1">Cell inner membrane</location>
        <topology evidence="1">Single-pass membrane protein</topology>
    </subcellularLocation>
</comment>
<evidence type="ECO:0000256" key="8">
    <source>
        <dbReference type="ARBA" id="ARBA00023136"/>
    </source>
</evidence>
<dbReference type="InterPro" id="IPR012902">
    <property type="entry name" value="N_methyl_site"/>
</dbReference>
<dbReference type="PATRIC" id="fig|45071.6.peg.2617"/>
<dbReference type="PRINTS" id="PR00885">
    <property type="entry name" value="BCTERIALGSPH"/>
</dbReference>
<dbReference type="GO" id="GO:0015627">
    <property type="term" value="C:type II protein secretion system complex"/>
    <property type="evidence" value="ECO:0007669"/>
    <property type="project" value="InterPro"/>
</dbReference>
<dbReference type="NCBIfam" id="TIGR01708">
    <property type="entry name" value="typeII_sec_gspH"/>
    <property type="match status" value="1"/>
</dbReference>
<comment type="similarity">
    <text evidence="9">Belongs to the GSP H family.</text>
</comment>
<dbReference type="InterPro" id="IPR022346">
    <property type="entry name" value="T2SS_GspH"/>
</dbReference>
<dbReference type="AlphaFoldDB" id="A0A1E5JW73"/>
<evidence type="ECO:0000256" key="9">
    <source>
        <dbReference type="ARBA" id="ARBA00025772"/>
    </source>
</evidence>
<dbReference type="SUPFAM" id="SSF54523">
    <property type="entry name" value="Pili subunits"/>
    <property type="match status" value="1"/>
</dbReference>
<evidence type="ECO:0000256" key="4">
    <source>
        <dbReference type="ARBA" id="ARBA00022481"/>
    </source>
</evidence>
<dbReference type="Gene3D" id="3.55.40.10">
    <property type="entry name" value="minor pseudopilin epsh domain"/>
    <property type="match status" value="1"/>
</dbReference>
<evidence type="ECO:0000256" key="3">
    <source>
        <dbReference type="ARBA" id="ARBA00022475"/>
    </source>
</evidence>
<evidence type="ECO:0000256" key="11">
    <source>
        <dbReference type="SAM" id="Phobius"/>
    </source>
</evidence>
<keyword evidence="4" id="KW-0488">Methylation</keyword>
<sequence length="218" mass="24282">MPKLVTGMRKNNRFFRKFATEREAQGDTECRNVSYIQSHENSSTESTKQFSSKAEVLKKSNQGFTLIEILIVLVIIGITFGFALLAFGDFGEGRRILFSAEQLVNTLRLAQQQAILGTSTLGLRIDNNGYQVFQLYNNTQWKPISDKGVFKMTYFPQDTRIILKTTNSTPAGVPPIIISASGDMTPFTLSFGSKQDTNLALLIGKHNGELQFNVANTK</sequence>
<evidence type="ECO:0000313" key="14">
    <source>
        <dbReference type="Proteomes" id="UP000095229"/>
    </source>
</evidence>
<feature type="transmembrane region" description="Helical" evidence="11">
    <location>
        <begin position="66"/>
        <end position="87"/>
    </location>
</feature>
<keyword evidence="5" id="KW-0997">Cell inner membrane</keyword>
<keyword evidence="7 11" id="KW-1133">Transmembrane helix</keyword>
<dbReference type="RefSeq" id="WP_276204713.1">
    <property type="nucleotide sequence ID" value="NZ_LSOG01000018.1"/>
</dbReference>
<evidence type="ECO:0000259" key="12">
    <source>
        <dbReference type="Pfam" id="PF12019"/>
    </source>
</evidence>
<comment type="caution">
    <text evidence="13">The sequence shown here is derived from an EMBL/GenBank/DDBJ whole genome shotgun (WGS) entry which is preliminary data.</text>
</comment>
<dbReference type="PROSITE" id="PS00409">
    <property type="entry name" value="PROKAR_NTER_METHYL"/>
    <property type="match status" value="1"/>
</dbReference>
<evidence type="ECO:0000256" key="1">
    <source>
        <dbReference type="ARBA" id="ARBA00004377"/>
    </source>
</evidence>
<dbReference type="STRING" id="45071.Lpar_2432"/>
<dbReference type="Pfam" id="PF07963">
    <property type="entry name" value="N_methyl"/>
    <property type="match status" value="1"/>
</dbReference>
<keyword evidence="6 11" id="KW-0812">Transmembrane</keyword>
<dbReference type="Pfam" id="PF12019">
    <property type="entry name" value="GspH"/>
    <property type="match status" value="1"/>
</dbReference>
<keyword evidence="3" id="KW-1003">Cell membrane</keyword>
<organism evidence="13 14">
    <name type="scientific">Legionella parisiensis</name>
    <dbReference type="NCBI Taxonomy" id="45071"/>
    <lineage>
        <taxon>Bacteria</taxon>
        <taxon>Pseudomonadati</taxon>
        <taxon>Pseudomonadota</taxon>
        <taxon>Gammaproteobacteria</taxon>
        <taxon>Legionellales</taxon>
        <taxon>Legionellaceae</taxon>
        <taxon>Legionella</taxon>
    </lineage>
</organism>
<proteinExistence type="inferred from homology"/>
<dbReference type="InterPro" id="IPR049875">
    <property type="entry name" value="TypeII_GspH"/>
</dbReference>
<dbReference type="GO" id="GO:0005886">
    <property type="term" value="C:plasma membrane"/>
    <property type="evidence" value="ECO:0007669"/>
    <property type="project" value="UniProtKB-SubCell"/>
</dbReference>
<keyword evidence="8 11" id="KW-0472">Membrane</keyword>
<name>A0A1E5JW73_9GAMM</name>
<gene>
    <name evidence="13" type="primary">gspH</name>
    <name evidence="13" type="ORF">lpari_00584</name>
</gene>
<evidence type="ECO:0000256" key="2">
    <source>
        <dbReference type="ARBA" id="ARBA00021549"/>
    </source>
</evidence>
<dbReference type="GO" id="GO:0015628">
    <property type="term" value="P:protein secretion by the type II secretion system"/>
    <property type="evidence" value="ECO:0007669"/>
    <property type="project" value="InterPro"/>
</dbReference>
<reference evidence="13 14" key="1">
    <citation type="submission" date="2016-02" db="EMBL/GenBank/DDBJ databases">
        <title>Secondary metabolites in Legionella.</title>
        <authorList>
            <person name="Tobias N.J."/>
            <person name="Bode H.B."/>
        </authorList>
    </citation>
    <scope>NUCLEOTIDE SEQUENCE [LARGE SCALE GENOMIC DNA]</scope>
    <source>
        <strain evidence="13 14">DSM 19216</strain>
    </source>
</reference>
<keyword evidence="14" id="KW-1185">Reference proteome</keyword>
<evidence type="ECO:0000256" key="10">
    <source>
        <dbReference type="ARBA" id="ARBA00030775"/>
    </source>
</evidence>
<dbReference type="InterPro" id="IPR045584">
    <property type="entry name" value="Pilin-like"/>
</dbReference>
<protein>
    <recommendedName>
        <fullName evidence="2">Type II secretion system protein H</fullName>
    </recommendedName>
    <alternativeName>
        <fullName evidence="10">General secretion pathway protein H</fullName>
    </alternativeName>
</protein>
<dbReference type="NCBIfam" id="TIGR02532">
    <property type="entry name" value="IV_pilin_GFxxxE"/>
    <property type="match status" value="1"/>
</dbReference>
<evidence type="ECO:0000256" key="5">
    <source>
        <dbReference type="ARBA" id="ARBA00022519"/>
    </source>
</evidence>